<dbReference type="AlphaFoldDB" id="A0A8T9BLU6"/>
<proteinExistence type="predicted"/>
<sequence>MQGDLQICRAVLEDCAVFKVPVYGAKGSDDRKATCDELRLTFVEEAYIDTLHKREEAHTIVSAKDIYKKPLSVGRSDAIMNKDRQDLELGFSGAPFSKQFFSLSNLPTGAIRWKTQRYICRKAVDELNAERLPTVG</sequence>
<name>A0A8T9BLU6_9HELO</name>
<reference evidence="1 2" key="1">
    <citation type="submission" date="2018-05" db="EMBL/GenBank/DDBJ databases">
        <title>Whole genome sequencing for identification of molecular markers to develop diagnostic detection tools for the regulated plant pathogen Lachnellula willkommii.</title>
        <authorList>
            <person name="Giroux E."/>
            <person name="Bilodeau G."/>
        </authorList>
    </citation>
    <scope>NUCLEOTIDE SEQUENCE [LARGE SCALE GENOMIC DNA]</scope>
    <source>
        <strain evidence="1 2">CBS 203.66</strain>
    </source>
</reference>
<evidence type="ECO:0000313" key="1">
    <source>
        <dbReference type="EMBL" id="TVY20927.1"/>
    </source>
</evidence>
<protein>
    <submittedName>
        <fullName evidence="1">Uncharacterized protein</fullName>
    </submittedName>
</protein>
<accession>A0A8T9BLU6</accession>
<keyword evidence="2" id="KW-1185">Reference proteome</keyword>
<dbReference type="EMBL" id="QGMF01000034">
    <property type="protein sequence ID" value="TVY20927.1"/>
    <property type="molecule type" value="Genomic_DNA"/>
</dbReference>
<gene>
    <name evidence="1" type="ORF">LARI1_G001725</name>
</gene>
<evidence type="ECO:0000313" key="2">
    <source>
        <dbReference type="Proteomes" id="UP000469559"/>
    </source>
</evidence>
<dbReference type="Proteomes" id="UP000469559">
    <property type="component" value="Unassembled WGS sequence"/>
</dbReference>
<organism evidence="1 2">
    <name type="scientific">Lachnellula arida</name>
    <dbReference type="NCBI Taxonomy" id="1316785"/>
    <lineage>
        <taxon>Eukaryota</taxon>
        <taxon>Fungi</taxon>
        <taxon>Dikarya</taxon>
        <taxon>Ascomycota</taxon>
        <taxon>Pezizomycotina</taxon>
        <taxon>Leotiomycetes</taxon>
        <taxon>Helotiales</taxon>
        <taxon>Lachnaceae</taxon>
        <taxon>Lachnellula</taxon>
    </lineage>
</organism>
<comment type="caution">
    <text evidence="1">The sequence shown here is derived from an EMBL/GenBank/DDBJ whole genome shotgun (WGS) entry which is preliminary data.</text>
</comment>